<dbReference type="Gene3D" id="1.20.1250.20">
    <property type="entry name" value="MFS general substrate transporter like domains"/>
    <property type="match status" value="1"/>
</dbReference>
<dbReference type="Proteomes" id="UP000281192">
    <property type="component" value="Chromosome"/>
</dbReference>
<dbReference type="InterPro" id="IPR036259">
    <property type="entry name" value="MFS_trans_sf"/>
</dbReference>
<keyword evidence="5 6" id="KW-0472">Membrane</keyword>
<name>A0ABM6ZTX7_9CAUL</name>
<evidence type="ECO:0000256" key="2">
    <source>
        <dbReference type="ARBA" id="ARBA00022448"/>
    </source>
</evidence>
<feature type="transmembrane region" description="Helical" evidence="6">
    <location>
        <begin position="310"/>
        <end position="330"/>
    </location>
</feature>
<evidence type="ECO:0000256" key="1">
    <source>
        <dbReference type="ARBA" id="ARBA00004141"/>
    </source>
</evidence>
<dbReference type="InterPro" id="IPR044770">
    <property type="entry name" value="MFS_spinster-like"/>
</dbReference>
<gene>
    <name evidence="8" type="ORF">C1707_03365</name>
</gene>
<feature type="transmembrane region" description="Helical" evidence="6">
    <location>
        <begin position="240"/>
        <end position="262"/>
    </location>
</feature>
<feature type="transmembrane region" description="Helical" evidence="6">
    <location>
        <begin position="21"/>
        <end position="44"/>
    </location>
</feature>
<evidence type="ECO:0000313" key="9">
    <source>
        <dbReference type="Proteomes" id="UP000281192"/>
    </source>
</evidence>
<feature type="transmembrane region" description="Helical" evidence="6">
    <location>
        <begin position="165"/>
        <end position="185"/>
    </location>
</feature>
<feature type="transmembrane region" description="Helical" evidence="6">
    <location>
        <begin position="373"/>
        <end position="393"/>
    </location>
</feature>
<dbReference type="PROSITE" id="PS50850">
    <property type="entry name" value="MFS"/>
    <property type="match status" value="1"/>
</dbReference>
<evidence type="ECO:0000256" key="6">
    <source>
        <dbReference type="SAM" id="Phobius"/>
    </source>
</evidence>
<evidence type="ECO:0000256" key="3">
    <source>
        <dbReference type="ARBA" id="ARBA00022692"/>
    </source>
</evidence>
<feature type="transmembrane region" description="Helical" evidence="6">
    <location>
        <begin position="94"/>
        <end position="113"/>
    </location>
</feature>
<feature type="transmembrane region" description="Helical" evidence="6">
    <location>
        <begin position="274"/>
        <end position="298"/>
    </location>
</feature>
<feature type="transmembrane region" description="Helical" evidence="6">
    <location>
        <begin position="191"/>
        <end position="211"/>
    </location>
</feature>
<proteinExistence type="predicted"/>
<keyword evidence="2" id="KW-0813">Transport</keyword>
<dbReference type="EMBL" id="CP026100">
    <property type="protein sequence ID" value="AYV45360.1"/>
    <property type="molecule type" value="Genomic_DNA"/>
</dbReference>
<feature type="transmembrane region" description="Helical" evidence="6">
    <location>
        <begin position="64"/>
        <end position="82"/>
    </location>
</feature>
<keyword evidence="4 6" id="KW-1133">Transmembrane helix</keyword>
<feature type="transmembrane region" description="Helical" evidence="6">
    <location>
        <begin position="336"/>
        <end position="361"/>
    </location>
</feature>
<keyword evidence="9" id="KW-1185">Reference proteome</keyword>
<evidence type="ECO:0000256" key="5">
    <source>
        <dbReference type="ARBA" id="ARBA00023136"/>
    </source>
</evidence>
<dbReference type="InterPro" id="IPR020846">
    <property type="entry name" value="MFS_dom"/>
</dbReference>
<dbReference type="PANTHER" id="PTHR23505:SF79">
    <property type="entry name" value="PROTEIN SPINSTER"/>
    <property type="match status" value="1"/>
</dbReference>
<accession>A0ABM6ZTX7</accession>
<sequence length="443" mass="43936">MAPINRAWCLKSVKSRPDQYSLLDVSGVALLAVGHFMAFVDRAVPSVYAPALKAQFHLTDTQLGALQGPAFVALYVVATLLAGHRGHRLSPAPLLAGAAALWTAATVALAFAPNYESLLAARLVLGFAQAAFAPAALALIVAAAPPQRLSRWVSMFTSGSSMGRSGALLAGGLALGAFSSGLLSALGHAPWRAAVVLLTLPNLLLVVLLAWRLRGLAPAQAGGPGLGRALARLAARPAGLGLHFLTAGGVILAVQATAAWAPSIVNRACGLAPAASALLTGAVVLVAAPSGHLAAGWLMDRRLRAGGGPAPVLAGGLVLAVLGAAMLAGASAPASAAGALFLITAGGGGAALAALAGLQPLSPAALRPPMNGLYLAFVTVAGLGFGPLLTGVVSDRLFAGPHGLAMALALVTALAAGLAALSCVLGAASWRRLARETLETASA</sequence>
<evidence type="ECO:0000259" key="7">
    <source>
        <dbReference type="PROSITE" id="PS50850"/>
    </source>
</evidence>
<evidence type="ECO:0000313" key="8">
    <source>
        <dbReference type="EMBL" id="AYV45360.1"/>
    </source>
</evidence>
<feature type="domain" description="Major facilitator superfamily (MFS) profile" evidence="7">
    <location>
        <begin position="27"/>
        <end position="431"/>
    </location>
</feature>
<organism evidence="8 9">
    <name type="scientific">Caulobacter flavus</name>
    <dbReference type="NCBI Taxonomy" id="1679497"/>
    <lineage>
        <taxon>Bacteria</taxon>
        <taxon>Pseudomonadati</taxon>
        <taxon>Pseudomonadota</taxon>
        <taxon>Alphaproteobacteria</taxon>
        <taxon>Caulobacterales</taxon>
        <taxon>Caulobacteraceae</taxon>
        <taxon>Caulobacter</taxon>
    </lineage>
</organism>
<protein>
    <submittedName>
        <fullName evidence="8">MFS transporter</fullName>
    </submittedName>
</protein>
<feature type="transmembrane region" description="Helical" evidence="6">
    <location>
        <begin position="119"/>
        <end position="144"/>
    </location>
</feature>
<dbReference type="Pfam" id="PF07690">
    <property type="entry name" value="MFS_1"/>
    <property type="match status" value="1"/>
</dbReference>
<feature type="transmembrane region" description="Helical" evidence="6">
    <location>
        <begin position="405"/>
        <end position="428"/>
    </location>
</feature>
<keyword evidence="3 6" id="KW-0812">Transmembrane</keyword>
<dbReference type="InterPro" id="IPR011701">
    <property type="entry name" value="MFS"/>
</dbReference>
<reference evidence="8 9" key="1">
    <citation type="submission" date="2018-01" db="EMBL/GenBank/DDBJ databases">
        <title>Complete genome sequence of Caulobacter flavus RHGG3.</title>
        <authorList>
            <person name="Yang E."/>
        </authorList>
    </citation>
    <scope>NUCLEOTIDE SEQUENCE [LARGE SCALE GENOMIC DNA]</scope>
    <source>
        <strain evidence="8 9">RHGG3</strain>
    </source>
</reference>
<dbReference type="SUPFAM" id="SSF103473">
    <property type="entry name" value="MFS general substrate transporter"/>
    <property type="match status" value="1"/>
</dbReference>
<evidence type="ECO:0000256" key="4">
    <source>
        <dbReference type="ARBA" id="ARBA00022989"/>
    </source>
</evidence>
<dbReference type="PANTHER" id="PTHR23505">
    <property type="entry name" value="SPINSTER"/>
    <property type="match status" value="1"/>
</dbReference>
<comment type="subcellular location">
    <subcellularLocation>
        <location evidence="1">Membrane</location>
        <topology evidence="1">Multi-pass membrane protein</topology>
    </subcellularLocation>
</comment>